<sequence length="249" mass="27635">MKVEGQELCFSSSYISDDFRSIQLVIFNTCLFGQWQLLLTTLIYAVTAICDPFKAHLFRSAKFIPITAIFTILPSCFVSPTILALFTSKTCLTLSHLSTSFPFLFCLMTYLSLFGTASAYYLLRIHRASKNHSSSTSEETVKLARAVQRNFVSLMLLVAVIDVIPVVTVIVCFGLTSGTSANNILSIIIQSSAVCISLYSSMTTVITIAVTKPFRRKTANTFGRILCFLKLKRIEFLNAVESNQTSSKH</sequence>
<organism evidence="2 3">
    <name type="scientific">Steinernema glaseri</name>
    <dbReference type="NCBI Taxonomy" id="37863"/>
    <lineage>
        <taxon>Eukaryota</taxon>
        <taxon>Metazoa</taxon>
        <taxon>Ecdysozoa</taxon>
        <taxon>Nematoda</taxon>
        <taxon>Chromadorea</taxon>
        <taxon>Rhabditida</taxon>
        <taxon>Tylenchina</taxon>
        <taxon>Panagrolaimomorpha</taxon>
        <taxon>Strongyloidoidea</taxon>
        <taxon>Steinernematidae</taxon>
        <taxon>Steinernema</taxon>
    </lineage>
</organism>
<name>A0A1I7ZBQ5_9BILA</name>
<keyword evidence="1" id="KW-0812">Transmembrane</keyword>
<evidence type="ECO:0000313" key="2">
    <source>
        <dbReference type="Proteomes" id="UP000095287"/>
    </source>
</evidence>
<feature type="transmembrane region" description="Helical" evidence="1">
    <location>
        <begin position="151"/>
        <end position="176"/>
    </location>
</feature>
<reference evidence="3" key="1">
    <citation type="submission" date="2016-11" db="UniProtKB">
        <authorList>
            <consortium name="WormBaseParasite"/>
        </authorList>
    </citation>
    <scope>IDENTIFICATION</scope>
</reference>
<dbReference type="Proteomes" id="UP000095287">
    <property type="component" value="Unplaced"/>
</dbReference>
<dbReference type="AlphaFoldDB" id="A0A1I7ZBQ5"/>
<proteinExistence type="predicted"/>
<protein>
    <submittedName>
        <fullName evidence="3">G_PROTEIN_RECEP_F1_2 domain-containing protein</fullName>
    </submittedName>
</protein>
<keyword evidence="2" id="KW-1185">Reference proteome</keyword>
<feature type="transmembrane region" description="Helical" evidence="1">
    <location>
        <begin position="101"/>
        <end position="123"/>
    </location>
</feature>
<accession>A0A1I7ZBQ5</accession>
<keyword evidence="1" id="KW-0472">Membrane</keyword>
<dbReference type="SUPFAM" id="SSF81321">
    <property type="entry name" value="Family A G protein-coupled receptor-like"/>
    <property type="match status" value="1"/>
</dbReference>
<feature type="transmembrane region" description="Helical" evidence="1">
    <location>
        <begin position="63"/>
        <end position="86"/>
    </location>
</feature>
<evidence type="ECO:0000256" key="1">
    <source>
        <dbReference type="SAM" id="Phobius"/>
    </source>
</evidence>
<feature type="transmembrane region" description="Helical" evidence="1">
    <location>
        <begin position="188"/>
        <end position="210"/>
    </location>
</feature>
<keyword evidence="1" id="KW-1133">Transmembrane helix</keyword>
<evidence type="ECO:0000313" key="3">
    <source>
        <dbReference type="WBParaSite" id="L893_g24843.t1"/>
    </source>
</evidence>
<dbReference type="WBParaSite" id="L893_g24843.t1">
    <property type="protein sequence ID" value="L893_g24843.t1"/>
    <property type="gene ID" value="L893_g24843"/>
</dbReference>
<feature type="transmembrane region" description="Helical" evidence="1">
    <location>
        <begin position="25"/>
        <end position="51"/>
    </location>
</feature>